<dbReference type="InterPro" id="IPR054363">
    <property type="entry name" value="GH95_cat"/>
</dbReference>
<dbReference type="InterPro" id="IPR008928">
    <property type="entry name" value="6-hairpin_glycosidase_sf"/>
</dbReference>
<dbReference type="GO" id="GO:0004560">
    <property type="term" value="F:alpha-L-fucosidase activity"/>
    <property type="evidence" value="ECO:0007669"/>
    <property type="project" value="TreeGrafter"/>
</dbReference>
<dbReference type="GO" id="GO:0005975">
    <property type="term" value="P:carbohydrate metabolic process"/>
    <property type="evidence" value="ECO:0007669"/>
    <property type="project" value="InterPro"/>
</dbReference>
<dbReference type="PANTHER" id="PTHR31084:SF0">
    <property type="entry name" value="ALPHA-L-FUCOSIDASE 2"/>
    <property type="match status" value="1"/>
</dbReference>
<gene>
    <name evidence="2" type="ORF">A8709_13845</name>
</gene>
<dbReference type="PANTHER" id="PTHR31084">
    <property type="entry name" value="ALPHA-L-FUCOSIDASE 2"/>
    <property type="match status" value="1"/>
</dbReference>
<dbReference type="AlphaFoldDB" id="A0A1C1A3P7"/>
<evidence type="ECO:0000313" key="3">
    <source>
        <dbReference type="Proteomes" id="UP000093309"/>
    </source>
</evidence>
<dbReference type="STRING" id="512399.A8709_13845"/>
<keyword evidence="3" id="KW-1185">Reference proteome</keyword>
<reference evidence="3" key="1">
    <citation type="submission" date="2016-05" db="EMBL/GenBank/DDBJ databases">
        <title>Paenibacillus oryzae. sp. nov., isolated from the rice root.</title>
        <authorList>
            <person name="Zhang J."/>
            <person name="Zhang X."/>
        </authorList>
    </citation>
    <scope>NUCLEOTIDE SEQUENCE [LARGE SCALE GENOMIC DNA]</scope>
    <source>
        <strain evidence="3">KCTC13222</strain>
    </source>
</reference>
<dbReference type="InterPro" id="IPR012341">
    <property type="entry name" value="6hp_glycosidase-like_sf"/>
</dbReference>
<evidence type="ECO:0000313" key="2">
    <source>
        <dbReference type="EMBL" id="OCT15181.1"/>
    </source>
</evidence>
<sequence>MTHLLKMPTKQHDLLITGEIGRWDEALPLGNGLTGCLMWGNGHPLKLSLDRGDLWDNRLAPEALAEDYTYANLIELVKRKDMDAIRKRYQFNRFTVTPTKIPAGRIELTWGRKADRMDFRLNLSTAIGESKLQFGDSECLVRAILHAKDGIGYVRVSGNAELPFVSIVPPSYSAPDGEENVAWDSLALLQYPDPKVLEEDGWIIYRQKTCELLEFAIVVGSKMVNSDQLELAYKIVTNKDGADWLIQAKQDISRALRTGWEAIVESHSKWWESFWAKSSITLPDQETENQWYLTNYFLGSCSRKGSPPMPLQGVWTADEGRLPPWKGDYHNDLNTQLSYWHYLKANHLEEGESFLDFLWELRPAAKQFAESFFDAPGICLPSVMSMEGKSIGGWAMYCTNLINQVWLCQAFDHYWKYTGDHIFLEQRAYVYFSETAACLLRWLTPGTDGKLRLPLSSSPEIHDDTLEAWLTPNSNNDLALLHYFFETLHTMALLLDKEGEAERWCRIRGQLPDLAVNENNVLMLSPDESLKESHRHLSHAMAIYPLNLLSYHRSEREKLIIDSTIRNLEELGKGLWVGFSFAWMANLYARQGNGEAALYQLKLLWENLCSVNGFHLNGDYRKRGITAWHYRPFTLESNMAAADALQEMLLQNYDGVIRVFPAVPAEWKRENIKFERLRGGLGSLVSAEWGKGKLQFIRLEAEKDAVVRVQNVFGTEWLILEKENKQMPITVSADGTYQIQLLKGESVTILPEAAQGE</sequence>
<dbReference type="Gene3D" id="1.50.10.10">
    <property type="match status" value="1"/>
</dbReference>
<dbReference type="OrthoDB" id="9802600at2"/>
<proteinExistence type="predicted"/>
<comment type="caution">
    <text evidence="2">The sequence shown here is derived from an EMBL/GenBank/DDBJ whole genome shotgun (WGS) entry which is preliminary data.</text>
</comment>
<dbReference type="Proteomes" id="UP000093309">
    <property type="component" value="Unassembled WGS sequence"/>
</dbReference>
<evidence type="ECO:0000259" key="1">
    <source>
        <dbReference type="Pfam" id="PF22124"/>
    </source>
</evidence>
<dbReference type="SUPFAM" id="SSF48208">
    <property type="entry name" value="Six-hairpin glycosidases"/>
    <property type="match status" value="1"/>
</dbReference>
<feature type="domain" description="Glycosyl hydrolase family 95 catalytic" evidence="1">
    <location>
        <begin position="293"/>
        <end position="649"/>
    </location>
</feature>
<accession>A0A1C1A3P7</accession>
<organism evidence="2 3">
    <name type="scientific">Paenibacillus pectinilyticus</name>
    <dbReference type="NCBI Taxonomy" id="512399"/>
    <lineage>
        <taxon>Bacteria</taxon>
        <taxon>Bacillati</taxon>
        <taxon>Bacillota</taxon>
        <taxon>Bacilli</taxon>
        <taxon>Bacillales</taxon>
        <taxon>Paenibacillaceae</taxon>
        <taxon>Paenibacillus</taxon>
    </lineage>
</organism>
<dbReference type="Pfam" id="PF22124">
    <property type="entry name" value="Glyco_hydro_95_cat"/>
    <property type="match status" value="1"/>
</dbReference>
<protein>
    <recommendedName>
        <fullName evidence="1">Glycosyl hydrolase family 95 catalytic domain-containing protein</fullName>
    </recommendedName>
</protein>
<dbReference type="EMBL" id="LYPC01000014">
    <property type="protein sequence ID" value="OCT15181.1"/>
    <property type="molecule type" value="Genomic_DNA"/>
</dbReference>
<dbReference type="RefSeq" id="WP_065852092.1">
    <property type="nucleotide sequence ID" value="NZ_LYPC01000014.1"/>
</dbReference>
<name>A0A1C1A3P7_9BACL</name>